<name>A0A5R9C7E3_9LACT</name>
<proteinExistence type="predicted"/>
<feature type="transmembrane region" description="Helical" evidence="1">
    <location>
        <begin position="6"/>
        <end position="27"/>
    </location>
</feature>
<sequence>MASFLIGFFLVFRYLIPYQSFFGSFIIKELEKNNDKYYIYVENEVDEYTIELHSKDTFEYVNKEAERNRMTIEYIWDDIEVDNEYDISIESRGLGSDYKLETWFE</sequence>
<reference evidence="2 3" key="1">
    <citation type="submission" date="2019-05" db="EMBL/GenBank/DDBJ databases">
        <title>The metagenome of a microbial culture collection derived from dairy environment covers the genomic content of the human microbiome.</title>
        <authorList>
            <person name="Roder T."/>
            <person name="Wuthrich D."/>
            <person name="Sattari Z."/>
            <person name="Von Ah U."/>
            <person name="Bar C."/>
            <person name="Ronchi F."/>
            <person name="Macpherson A.J."/>
            <person name="Ganal-Vonarburg S.C."/>
            <person name="Bruggmann R."/>
            <person name="Vergeres G."/>
        </authorList>
    </citation>
    <scope>NUCLEOTIDE SEQUENCE [LARGE SCALE GENOMIC DNA]</scope>
    <source>
        <strain evidence="2 3">FAM 24235</strain>
    </source>
</reference>
<comment type="caution">
    <text evidence="2">The sequence shown here is derived from an EMBL/GenBank/DDBJ whole genome shotgun (WGS) entry which is preliminary data.</text>
</comment>
<keyword evidence="1" id="KW-1133">Transmembrane helix</keyword>
<keyword evidence="1" id="KW-0472">Membrane</keyword>
<accession>A0A5R9C7E3</accession>
<dbReference type="AlphaFoldDB" id="A0A5R9C7E3"/>
<gene>
    <name evidence="2" type="ORF">FEZ48_02590</name>
</gene>
<evidence type="ECO:0000313" key="3">
    <source>
        <dbReference type="Proteomes" id="UP000307201"/>
    </source>
</evidence>
<evidence type="ECO:0000256" key="1">
    <source>
        <dbReference type="SAM" id="Phobius"/>
    </source>
</evidence>
<protein>
    <submittedName>
        <fullName evidence="2">Uncharacterized protein</fullName>
    </submittedName>
</protein>
<organism evidence="2 3">
    <name type="scientific">Marinilactibacillus psychrotolerans</name>
    <dbReference type="NCBI Taxonomy" id="191770"/>
    <lineage>
        <taxon>Bacteria</taxon>
        <taxon>Bacillati</taxon>
        <taxon>Bacillota</taxon>
        <taxon>Bacilli</taxon>
        <taxon>Lactobacillales</taxon>
        <taxon>Carnobacteriaceae</taxon>
        <taxon>Marinilactibacillus</taxon>
    </lineage>
</organism>
<dbReference type="EMBL" id="VBTE01000004">
    <property type="protein sequence ID" value="TLQ09056.1"/>
    <property type="molecule type" value="Genomic_DNA"/>
</dbReference>
<keyword evidence="1" id="KW-0812">Transmembrane</keyword>
<evidence type="ECO:0000313" key="2">
    <source>
        <dbReference type="EMBL" id="TLQ09056.1"/>
    </source>
</evidence>
<dbReference type="Proteomes" id="UP000307201">
    <property type="component" value="Unassembled WGS sequence"/>
</dbReference>
<dbReference type="RefSeq" id="WP_138470925.1">
    <property type="nucleotide sequence ID" value="NZ_VBTE01000004.1"/>
</dbReference>